<dbReference type="EMBL" id="REGN01004896">
    <property type="protein sequence ID" value="RNA15736.1"/>
    <property type="molecule type" value="Genomic_DNA"/>
</dbReference>
<keyword evidence="3" id="KW-1185">Reference proteome</keyword>
<dbReference type="AlphaFoldDB" id="A0A3M7QWK0"/>
<sequence>MNKSINNPDKFILALRKNSSYLKETTIEQIKDNSITLFSNIARRKGRPGLTCLQKRVSFDTRRHLSPFPTYGWISNVASFSHLLAHLFALFAFCWPKWFRRIRRQLV</sequence>
<reference evidence="2 3" key="1">
    <citation type="journal article" date="2018" name="Sci. Rep.">
        <title>Genomic signatures of local adaptation to the degree of environmental predictability in rotifers.</title>
        <authorList>
            <person name="Franch-Gras L."/>
            <person name="Hahn C."/>
            <person name="Garcia-Roger E.M."/>
            <person name="Carmona M.J."/>
            <person name="Serra M."/>
            <person name="Gomez A."/>
        </authorList>
    </citation>
    <scope>NUCLEOTIDE SEQUENCE [LARGE SCALE GENOMIC DNA]</scope>
    <source>
        <strain evidence="2">HYR1</strain>
    </source>
</reference>
<evidence type="ECO:0000313" key="2">
    <source>
        <dbReference type="EMBL" id="RNA15736.1"/>
    </source>
</evidence>
<proteinExistence type="predicted"/>
<keyword evidence="1" id="KW-1133">Transmembrane helix</keyword>
<evidence type="ECO:0000256" key="1">
    <source>
        <dbReference type="SAM" id="Phobius"/>
    </source>
</evidence>
<keyword evidence="1" id="KW-0812">Transmembrane</keyword>
<accession>A0A3M7QWK0</accession>
<keyword evidence="1" id="KW-0472">Membrane</keyword>
<evidence type="ECO:0000313" key="3">
    <source>
        <dbReference type="Proteomes" id="UP000276133"/>
    </source>
</evidence>
<name>A0A3M7QWK0_BRAPC</name>
<gene>
    <name evidence="2" type="ORF">BpHYR1_039358</name>
</gene>
<protein>
    <submittedName>
        <fullName evidence="2">Uncharacterized protein</fullName>
    </submittedName>
</protein>
<feature type="transmembrane region" description="Helical" evidence="1">
    <location>
        <begin position="73"/>
        <end position="95"/>
    </location>
</feature>
<comment type="caution">
    <text evidence="2">The sequence shown here is derived from an EMBL/GenBank/DDBJ whole genome shotgun (WGS) entry which is preliminary data.</text>
</comment>
<dbReference type="Proteomes" id="UP000276133">
    <property type="component" value="Unassembled WGS sequence"/>
</dbReference>
<organism evidence="2 3">
    <name type="scientific">Brachionus plicatilis</name>
    <name type="common">Marine rotifer</name>
    <name type="synonym">Brachionus muelleri</name>
    <dbReference type="NCBI Taxonomy" id="10195"/>
    <lineage>
        <taxon>Eukaryota</taxon>
        <taxon>Metazoa</taxon>
        <taxon>Spiralia</taxon>
        <taxon>Gnathifera</taxon>
        <taxon>Rotifera</taxon>
        <taxon>Eurotatoria</taxon>
        <taxon>Monogononta</taxon>
        <taxon>Pseudotrocha</taxon>
        <taxon>Ploima</taxon>
        <taxon>Brachionidae</taxon>
        <taxon>Brachionus</taxon>
    </lineage>
</organism>